<dbReference type="GeneID" id="43684930"/>
<accession>A0A099LN22</accession>
<evidence type="ECO:0000313" key="2">
    <source>
        <dbReference type="EMBL" id="KGK09074.1"/>
    </source>
</evidence>
<evidence type="ECO:0000313" key="3">
    <source>
        <dbReference type="Proteomes" id="UP000029994"/>
    </source>
</evidence>
<dbReference type="Gene3D" id="2.40.10.220">
    <property type="entry name" value="predicted glycosyltransferase like domains"/>
    <property type="match status" value="2"/>
</dbReference>
<sequence length="782" mass="89102">MEQAEILSIAERLIPLYNTEDFDFVLSQLTEGEPPSAKLLVKMELNRIMAPCKKSIDLRGRVQGECREYELDGLKHWLDDVAFNAYHKNTKKFGRYTEGVWEALSNTRNSFRVLGKNTQQPEGLGLTDPASPYEAEAIYLGYDLKRQEKRLRVQSQVEIKLAKGQVLHGVSVDLSSSGAKFKVPSAFNYNLGEIIQVSFSELAKTSQVANIDKKLEYRVIAVEDSYENDAVKFLRCLRLTETNIIARVIDESLSNSAKRTRHDNQDKIIRSRTRGYEHIYLKHTCNLPLFFQGSELKLAMMTPNNAPIWNYWHDERKQQVFGTLFNPQRMEMLIKSGVKGTSNVIYSFTHEHENKTFFYSMLMPEATREQRQLFWHLGARRSSWRAFRISIFELSDKEKQQLASFSSELADASTALTHCGILQEIADDSVGDDYLFTEQPRIPASTLNTFRHPRKIVGAPKGIFFDAKSRRKEPRYSFQSPLLLTKSDGSQAQGNTLDLSKRGLSLQLNAPLALIAGEEVEVNYLELQLYDKKLPLDKVPYRVIRVSPDGQQLQLVIDENSQTIKTIAFFNSIIEHNQDKLIAQQEILPSNELLESLHSILLSKMVSTPIFISKTPSGYRTKAIGVNFPLEKHLMLLAKLGHKENLSLEPLYKGRSNTLIANPTKRIDGAEPVHHEIYIAVTKFGDKIKAVQTKAPIEFDSVKERIQFVKKAKMSGEFYALRLSTAPIFSPMTSLLQKDLNDLAHLSMHQASKLEKELSTLIGYCEMEEITEEILIRLELSD</sequence>
<protein>
    <submittedName>
        <fullName evidence="2">Pilus assembly protein PilZ</fullName>
    </submittedName>
</protein>
<dbReference type="Pfam" id="PF07238">
    <property type="entry name" value="PilZ"/>
    <property type="match status" value="2"/>
</dbReference>
<feature type="domain" description="PilZ" evidence="1">
    <location>
        <begin position="145"/>
        <end position="241"/>
    </location>
</feature>
<dbReference type="EMBL" id="JMCG01000002">
    <property type="protein sequence ID" value="KGK09074.1"/>
    <property type="molecule type" value="Genomic_DNA"/>
</dbReference>
<reference evidence="2 3" key="1">
    <citation type="submission" date="2014-04" db="EMBL/GenBank/DDBJ databases">
        <title>Genome sequencing of Vibrio navarrensis strains.</title>
        <authorList>
            <person name="Gladney L.M."/>
            <person name="Katz L.S."/>
            <person name="Marino-Ramirez L."/>
            <person name="Jordan I.K."/>
        </authorList>
    </citation>
    <scope>NUCLEOTIDE SEQUENCE [LARGE SCALE GENOMIC DNA]</scope>
    <source>
        <strain evidence="2 3">ATCC 51183</strain>
    </source>
</reference>
<dbReference type="SUPFAM" id="SSF141371">
    <property type="entry name" value="PilZ domain-like"/>
    <property type="match status" value="2"/>
</dbReference>
<proteinExistence type="predicted"/>
<dbReference type="InterPro" id="IPR009875">
    <property type="entry name" value="PilZ_domain"/>
</dbReference>
<feature type="domain" description="PilZ" evidence="1">
    <location>
        <begin position="470"/>
        <end position="563"/>
    </location>
</feature>
<dbReference type="Proteomes" id="UP000029994">
    <property type="component" value="Unassembled WGS sequence"/>
</dbReference>
<dbReference type="AlphaFoldDB" id="A0A099LN22"/>
<dbReference type="RefSeq" id="WP_039430361.1">
    <property type="nucleotide sequence ID" value="NZ_CP061845.1"/>
</dbReference>
<name>A0A099LN22_9VIBR</name>
<evidence type="ECO:0000259" key="1">
    <source>
        <dbReference type="Pfam" id="PF07238"/>
    </source>
</evidence>
<dbReference type="STRING" id="29495.EA26_17780"/>
<comment type="caution">
    <text evidence="2">The sequence shown here is derived from an EMBL/GenBank/DDBJ whole genome shotgun (WGS) entry which is preliminary data.</text>
</comment>
<keyword evidence="3" id="KW-1185">Reference proteome</keyword>
<organism evidence="2 3">
    <name type="scientific">Vibrio navarrensis</name>
    <dbReference type="NCBI Taxonomy" id="29495"/>
    <lineage>
        <taxon>Bacteria</taxon>
        <taxon>Pseudomonadati</taxon>
        <taxon>Pseudomonadota</taxon>
        <taxon>Gammaproteobacteria</taxon>
        <taxon>Vibrionales</taxon>
        <taxon>Vibrionaceae</taxon>
        <taxon>Vibrio</taxon>
    </lineage>
</organism>
<dbReference type="GO" id="GO:0035438">
    <property type="term" value="F:cyclic-di-GMP binding"/>
    <property type="evidence" value="ECO:0007669"/>
    <property type="project" value="InterPro"/>
</dbReference>
<dbReference type="eggNOG" id="ENOG502Z80T">
    <property type="taxonomic scope" value="Bacteria"/>
</dbReference>
<gene>
    <name evidence="2" type="ORF">EA26_17780</name>
</gene>